<protein>
    <recommendedName>
        <fullName evidence="1">Helicase XPB/Ssl2 N-terminal domain-containing protein</fullName>
    </recommendedName>
</protein>
<dbReference type="InterPro" id="IPR032830">
    <property type="entry name" value="XPB/Ssl2_N"/>
</dbReference>
<dbReference type="RefSeq" id="WP_013874600.1">
    <property type="nucleotide sequence ID" value="NC_015656.1"/>
</dbReference>
<evidence type="ECO:0000313" key="3">
    <source>
        <dbReference type="Proteomes" id="UP000001549"/>
    </source>
</evidence>
<proteinExistence type="predicted"/>
<dbReference type="Pfam" id="PF13625">
    <property type="entry name" value="Helicase_C_3"/>
    <property type="match status" value="1"/>
</dbReference>
<dbReference type="EMBL" id="CP002801">
    <property type="protein sequence ID" value="AEH10711.1"/>
    <property type="molecule type" value="Genomic_DNA"/>
</dbReference>
<dbReference type="Proteomes" id="UP000001549">
    <property type="component" value="Chromosome"/>
</dbReference>
<reference evidence="2 3" key="1">
    <citation type="submission" date="2011-05" db="EMBL/GenBank/DDBJ databases">
        <title>Complete sequence of chromosome of Frankia symbiont of Datisca glomerata.</title>
        <authorList>
            <consortium name="US DOE Joint Genome Institute"/>
            <person name="Lucas S."/>
            <person name="Han J."/>
            <person name="Lapidus A."/>
            <person name="Cheng J.-F."/>
            <person name="Goodwin L."/>
            <person name="Pitluck S."/>
            <person name="Peters L."/>
            <person name="Mikhailova N."/>
            <person name="Chertkov O."/>
            <person name="Teshima H."/>
            <person name="Han C."/>
            <person name="Tapia R."/>
            <person name="Land M."/>
            <person name="Hauser L."/>
            <person name="Kyrpides N."/>
            <person name="Ivanova N."/>
            <person name="Pagani I."/>
            <person name="Berry A."/>
            <person name="Pawlowski K."/>
            <person name="Persson T."/>
            <person name="Vanden Heuvel B."/>
            <person name="Benson D."/>
            <person name="Woyke T."/>
        </authorList>
    </citation>
    <scope>NUCLEOTIDE SEQUENCE [LARGE SCALE GENOMIC DNA]</scope>
    <source>
        <strain evidence="3">4085684</strain>
    </source>
</reference>
<dbReference type="STRING" id="656024.FsymDg_3417"/>
<keyword evidence="3" id="KW-1185">Reference proteome</keyword>
<dbReference type="KEGG" id="fsy:FsymDg_3417"/>
<dbReference type="HOGENOM" id="CLU_031710_0_0_11"/>
<dbReference type="AlphaFoldDB" id="F8B0S1"/>
<gene>
    <name evidence="2" type="ordered locus">FsymDg_3417</name>
</gene>
<feature type="domain" description="Helicase XPB/Ssl2 N-terminal" evidence="1">
    <location>
        <begin position="304"/>
        <end position="413"/>
    </location>
</feature>
<name>F8B0S1_9ACTN</name>
<evidence type="ECO:0000313" key="2">
    <source>
        <dbReference type="EMBL" id="AEH10711.1"/>
    </source>
</evidence>
<dbReference type="eggNOG" id="ENOG502Z8IP">
    <property type="taxonomic scope" value="Bacteria"/>
</dbReference>
<accession>F8B0S1</accession>
<sequence length="450" mass="49033">MAVTVSVNAVTDVPLDADELTVRPRARETTADVLTVLQLCAAGRLRCSEKTQRPAAATVTAVAGVLTGGDFYREEPIAAFAWPLLVQAGGLAEIVGGRLQLTTRGRSALAKPAAETVRHLWRRWIGHAVIDEMSRIDEIKGQRSARALTAASPRRKAVAAALAACPPGEWIAVDELFARMRRDGPPFAVARDAWKLYLEDPQYGSLGYDGFHDWPLLEGRYTLCLLFEYAGTLGLFDLEYGDPVNARDDFHANWGADGLDFLSRYDGLSAVRLNALGAYVFGLSERYEPEPEGNGGPGLALQVLPNLDIVVTSELKPADEIFLDAYGQRASDRVWSLSLASLLAAVDAGRPLDDARQFLDDHAEHAVPATVTRLFEDAVARAGQLRDLGLARVVECADPAMAALITADRKLRRFCRPVGERHIAVPVQHEADFRTVLRKLGYVIPTSPTE</sequence>
<organism evidence="2 3">
    <name type="scientific">Candidatus Protofrankia datiscae</name>
    <dbReference type="NCBI Taxonomy" id="2716812"/>
    <lineage>
        <taxon>Bacteria</taxon>
        <taxon>Bacillati</taxon>
        <taxon>Actinomycetota</taxon>
        <taxon>Actinomycetes</taxon>
        <taxon>Frankiales</taxon>
        <taxon>Frankiaceae</taxon>
        <taxon>Protofrankia</taxon>
    </lineage>
</organism>
<evidence type="ECO:0000259" key="1">
    <source>
        <dbReference type="Pfam" id="PF13625"/>
    </source>
</evidence>